<evidence type="ECO:0000256" key="1">
    <source>
        <dbReference type="SAM" id="MobiDB-lite"/>
    </source>
</evidence>
<evidence type="ECO:0000313" key="3">
    <source>
        <dbReference type="Proteomes" id="UP001281614"/>
    </source>
</evidence>
<gene>
    <name evidence="2" type="ORF">CKAH01_13511</name>
</gene>
<dbReference type="AlphaFoldDB" id="A0AAD9YRF7"/>
<organism evidence="2 3">
    <name type="scientific">Colletotrichum kahawae</name>
    <name type="common">Coffee berry disease fungus</name>
    <dbReference type="NCBI Taxonomy" id="34407"/>
    <lineage>
        <taxon>Eukaryota</taxon>
        <taxon>Fungi</taxon>
        <taxon>Dikarya</taxon>
        <taxon>Ascomycota</taxon>
        <taxon>Pezizomycotina</taxon>
        <taxon>Sordariomycetes</taxon>
        <taxon>Hypocreomycetidae</taxon>
        <taxon>Glomerellales</taxon>
        <taxon>Glomerellaceae</taxon>
        <taxon>Colletotrichum</taxon>
        <taxon>Colletotrichum gloeosporioides species complex</taxon>
    </lineage>
</organism>
<dbReference type="EMBL" id="VYYT01000055">
    <property type="protein sequence ID" value="KAK2773593.1"/>
    <property type="molecule type" value="Genomic_DNA"/>
</dbReference>
<feature type="region of interest" description="Disordered" evidence="1">
    <location>
        <begin position="99"/>
        <end position="136"/>
    </location>
</feature>
<protein>
    <submittedName>
        <fullName evidence="2">Uncharacterized protein</fullName>
    </submittedName>
</protein>
<name>A0AAD9YRF7_COLKA</name>
<reference evidence="2" key="1">
    <citation type="submission" date="2023-02" db="EMBL/GenBank/DDBJ databases">
        <title>Colletotrichum kahawae CIFC_Que2 genome sequencing and assembly.</title>
        <authorList>
            <person name="Baroncelli R."/>
        </authorList>
    </citation>
    <scope>NUCLEOTIDE SEQUENCE</scope>
    <source>
        <strain evidence="2">CIFC_Que2</strain>
    </source>
</reference>
<feature type="region of interest" description="Disordered" evidence="1">
    <location>
        <begin position="1"/>
        <end position="35"/>
    </location>
</feature>
<proteinExistence type="predicted"/>
<sequence>MNSRWKAELNKDTEANTSSRAELTPASRAIGTPARYSHRPPLAHVALDTLQLSEPRGILGLGLRSGDGVGRGELRAADCGLRIAIRIVPLGLQTGWMAQQQQRWTDHDETGRRDRTDKPNREESVSASTMATRRRLHHSPVSASVSCCPEAMSVSLCVPSPATAATATAVTAGVPEVASQPCLELSKMPASLGSSGRGPDVQDEAARGAGGKATDVNLKVQSTCINRPSRLASSVVL</sequence>
<feature type="compositionally biased region" description="Basic and acidic residues" evidence="1">
    <location>
        <begin position="104"/>
        <end position="124"/>
    </location>
</feature>
<keyword evidence="3" id="KW-1185">Reference proteome</keyword>
<evidence type="ECO:0000313" key="2">
    <source>
        <dbReference type="EMBL" id="KAK2773593.1"/>
    </source>
</evidence>
<accession>A0AAD9YRF7</accession>
<comment type="caution">
    <text evidence="2">The sequence shown here is derived from an EMBL/GenBank/DDBJ whole genome shotgun (WGS) entry which is preliminary data.</text>
</comment>
<dbReference type="Proteomes" id="UP001281614">
    <property type="component" value="Unassembled WGS sequence"/>
</dbReference>
<feature type="compositionally biased region" description="Basic and acidic residues" evidence="1">
    <location>
        <begin position="1"/>
        <end position="14"/>
    </location>
</feature>